<keyword evidence="5" id="KW-0805">Transcription regulation</keyword>
<evidence type="ECO:0000256" key="6">
    <source>
        <dbReference type="ARBA" id="ARBA00023163"/>
    </source>
</evidence>
<dbReference type="CDD" id="cd08044">
    <property type="entry name" value="TAF5_NTD2"/>
    <property type="match status" value="1"/>
</dbReference>
<feature type="compositionally biased region" description="Basic and acidic residues" evidence="10">
    <location>
        <begin position="331"/>
        <end position="341"/>
    </location>
</feature>
<comment type="subcellular location">
    <subcellularLocation>
        <location evidence="1">Nucleus</location>
    </subcellularLocation>
</comment>
<evidence type="ECO:0000259" key="11">
    <source>
        <dbReference type="Pfam" id="PF04494"/>
    </source>
</evidence>
<name>A0A2P2IBI3_9CRUS</name>
<dbReference type="PANTHER" id="PTHR19879">
    <property type="entry name" value="TRANSCRIPTION INITIATION FACTOR TFIID"/>
    <property type="match status" value="1"/>
</dbReference>
<dbReference type="FunFam" id="2.130.10.10:FF:000243">
    <property type="entry name" value="Transcription initiation factor TFIID subunit 5"/>
    <property type="match status" value="1"/>
</dbReference>
<dbReference type="InterPro" id="IPR015943">
    <property type="entry name" value="WD40/YVTN_repeat-like_dom_sf"/>
</dbReference>
<keyword evidence="12" id="KW-0648">Protein biosynthesis</keyword>
<dbReference type="Pfam" id="PF00400">
    <property type="entry name" value="WD40"/>
    <property type="match status" value="5"/>
</dbReference>
<evidence type="ECO:0000313" key="12">
    <source>
        <dbReference type="EMBL" id="LAB71365.1"/>
    </source>
</evidence>
<reference evidence="13" key="1">
    <citation type="submission" date="2017-11" db="EMBL/GenBank/DDBJ databases">
        <title>The sensing device of the deep-sea amphipod.</title>
        <authorList>
            <person name="Kobayashi H."/>
            <person name="Nagahama T."/>
            <person name="Arai W."/>
            <person name="Sasagawa Y."/>
            <person name="Umeda M."/>
            <person name="Hayashi T."/>
            <person name="Nikaido I."/>
            <person name="Watanabe H."/>
            <person name="Oguri K."/>
            <person name="Kitazato H."/>
            <person name="Fujioka K."/>
            <person name="Kido Y."/>
            <person name="Takami H."/>
        </authorList>
    </citation>
    <scope>NUCLEOTIDE SEQUENCE</scope>
    <source>
        <tissue evidence="13">Whole body</tissue>
    </source>
</reference>
<dbReference type="Pfam" id="PF04494">
    <property type="entry name" value="TFIID_NTD2"/>
    <property type="match status" value="1"/>
</dbReference>
<dbReference type="EMBL" id="IACF01005782">
    <property type="protein sequence ID" value="LAB71365.1"/>
    <property type="molecule type" value="mRNA"/>
</dbReference>
<dbReference type="SUPFAM" id="SSF50978">
    <property type="entry name" value="WD40 repeat-like"/>
    <property type="match status" value="1"/>
</dbReference>
<dbReference type="InterPro" id="IPR037264">
    <property type="entry name" value="TFIID_NTD2_sf"/>
</dbReference>
<dbReference type="SUPFAM" id="SSF160897">
    <property type="entry name" value="Taf5 N-terminal domain-like"/>
    <property type="match status" value="1"/>
</dbReference>
<keyword evidence="6" id="KW-0804">Transcription</keyword>
<dbReference type="InterPro" id="IPR001680">
    <property type="entry name" value="WD40_rpt"/>
</dbReference>
<dbReference type="PROSITE" id="PS00678">
    <property type="entry name" value="WD_REPEATS_1"/>
    <property type="match status" value="1"/>
</dbReference>
<feature type="compositionally biased region" description="Polar residues" evidence="10">
    <location>
        <begin position="47"/>
        <end position="67"/>
    </location>
</feature>
<evidence type="ECO:0000256" key="2">
    <source>
        <dbReference type="ARBA" id="ARBA00009435"/>
    </source>
</evidence>
<organism evidence="12">
    <name type="scientific">Hirondellea gigas</name>
    <dbReference type="NCBI Taxonomy" id="1518452"/>
    <lineage>
        <taxon>Eukaryota</taxon>
        <taxon>Metazoa</taxon>
        <taxon>Ecdysozoa</taxon>
        <taxon>Arthropoda</taxon>
        <taxon>Crustacea</taxon>
        <taxon>Multicrustacea</taxon>
        <taxon>Malacostraca</taxon>
        <taxon>Eumalacostraca</taxon>
        <taxon>Peracarida</taxon>
        <taxon>Amphipoda</taxon>
        <taxon>Amphilochidea</taxon>
        <taxon>Lysianassida</taxon>
        <taxon>Lysianassidira</taxon>
        <taxon>Lysianassoidea</taxon>
        <taxon>Lysianassidae</taxon>
        <taxon>Hirondellea</taxon>
    </lineage>
</organism>
<feature type="repeat" description="WD" evidence="9">
    <location>
        <begin position="504"/>
        <end position="545"/>
    </location>
</feature>
<feature type="repeat" description="WD" evidence="9">
    <location>
        <begin position="588"/>
        <end position="629"/>
    </location>
</feature>
<keyword evidence="7" id="KW-0539">Nucleus</keyword>
<comment type="similarity">
    <text evidence="2">Belongs to the WD repeat TAF5 family.</text>
</comment>
<dbReference type="SMART" id="SM00320">
    <property type="entry name" value="WD40"/>
    <property type="match status" value="6"/>
</dbReference>
<dbReference type="AlphaFoldDB" id="A0A2P2IBI3"/>
<evidence type="ECO:0000313" key="13">
    <source>
        <dbReference type="EMBL" id="LAC25602.1"/>
    </source>
</evidence>
<dbReference type="PROSITE" id="PS50082">
    <property type="entry name" value="WD_REPEATS_2"/>
    <property type="match status" value="5"/>
</dbReference>
<keyword evidence="4" id="KW-0677">Repeat</keyword>
<evidence type="ECO:0000256" key="3">
    <source>
        <dbReference type="ARBA" id="ARBA00022574"/>
    </source>
</evidence>
<evidence type="ECO:0000256" key="1">
    <source>
        <dbReference type="ARBA" id="ARBA00004123"/>
    </source>
</evidence>
<evidence type="ECO:0000256" key="5">
    <source>
        <dbReference type="ARBA" id="ARBA00023015"/>
    </source>
</evidence>
<dbReference type="InterPro" id="IPR036322">
    <property type="entry name" value="WD40_repeat_dom_sf"/>
</dbReference>
<keyword evidence="3 9" id="KW-0853">WD repeat</keyword>
<feature type="repeat" description="WD" evidence="9">
    <location>
        <begin position="462"/>
        <end position="497"/>
    </location>
</feature>
<feature type="repeat" description="WD" evidence="9">
    <location>
        <begin position="546"/>
        <end position="587"/>
    </location>
</feature>
<accession>A0A2P2IBI3</accession>
<dbReference type="EMBL" id="IACT01006469">
    <property type="protein sequence ID" value="LAC25602.1"/>
    <property type="molecule type" value="mRNA"/>
</dbReference>
<dbReference type="GO" id="GO:0016251">
    <property type="term" value="F:RNA polymerase II general transcription initiation factor activity"/>
    <property type="evidence" value="ECO:0007669"/>
    <property type="project" value="TreeGrafter"/>
</dbReference>
<dbReference type="PROSITE" id="PS50294">
    <property type="entry name" value="WD_REPEATS_REGION"/>
    <property type="match status" value="5"/>
</dbReference>
<reference evidence="12" key="2">
    <citation type="journal article" date="2018" name="Biosci. Biotechnol. Biochem.">
        <title>Polysaccharide hydrolase of the hadal zone amphipods Hirondellea gigas.</title>
        <authorList>
            <person name="Kobayashi H."/>
            <person name="Nagahama T."/>
            <person name="Arai W."/>
            <person name="Sasagawa Y."/>
            <person name="Umeda M."/>
            <person name="Hayashi T."/>
            <person name="Nikaido I."/>
            <person name="Watanabe H."/>
            <person name="Oguri K."/>
            <person name="Kitazato H."/>
            <person name="Fujioka K."/>
            <person name="Kido Y."/>
            <person name="Takami H."/>
        </authorList>
    </citation>
    <scope>NUCLEOTIDE SEQUENCE</scope>
    <source>
        <tissue evidence="12">Whole body</tissue>
    </source>
</reference>
<evidence type="ECO:0000256" key="10">
    <source>
        <dbReference type="SAM" id="MobiDB-lite"/>
    </source>
</evidence>
<feature type="region of interest" description="Disordered" evidence="10">
    <location>
        <begin position="311"/>
        <end position="361"/>
    </location>
</feature>
<dbReference type="InterPro" id="IPR007582">
    <property type="entry name" value="TFIID_NTD2"/>
</dbReference>
<dbReference type="GO" id="GO:0005669">
    <property type="term" value="C:transcription factor TFIID complex"/>
    <property type="evidence" value="ECO:0007669"/>
    <property type="project" value="TreeGrafter"/>
</dbReference>
<dbReference type="Gene3D" id="1.25.40.500">
    <property type="entry name" value="TFIID subunit TAF5, NTD2 domain"/>
    <property type="match status" value="1"/>
</dbReference>
<dbReference type="CDD" id="cd00200">
    <property type="entry name" value="WD40"/>
    <property type="match status" value="1"/>
</dbReference>
<feature type="repeat" description="WD" evidence="9">
    <location>
        <begin position="631"/>
        <end position="663"/>
    </location>
</feature>
<evidence type="ECO:0000256" key="4">
    <source>
        <dbReference type="ARBA" id="ARBA00022737"/>
    </source>
</evidence>
<evidence type="ECO:0000256" key="8">
    <source>
        <dbReference type="ARBA" id="ARBA00044130"/>
    </source>
</evidence>
<feature type="domain" description="TFIID subunit TAF5 NTD2" evidence="11">
    <location>
        <begin position="135"/>
        <end position="261"/>
    </location>
</feature>
<evidence type="ECO:0000256" key="9">
    <source>
        <dbReference type="PROSITE-ProRule" id="PRU00221"/>
    </source>
</evidence>
<dbReference type="InterPro" id="IPR019775">
    <property type="entry name" value="WD40_repeat_CS"/>
</dbReference>
<dbReference type="Gene3D" id="2.130.10.10">
    <property type="entry name" value="YVTN repeat-like/Quinoprotein amine dehydrogenase"/>
    <property type="match status" value="2"/>
</dbReference>
<proteinExistence type="evidence at transcript level"/>
<dbReference type="GO" id="GO:0006367">
    <property type="term" value="P:transcription initiation at RNA polymerase II promoter"/>
    <property type="evidence" value="ECO:0007669"/>
    <property type="project" value="TreeGrafter"/>
</dbReference>
<dbReference type="InterPro" id="IPR020472">
    <property type="entry name" value="WD40_PAC1"/>
</dbReference>
<keyword evidence="12" id="KW-0396">Initiation factor</keyword>
<evidence type="ECO:0000256" key="7">
    <source>
        <dbReference type="ARBA" id="ARBA00023242"/>
    </source>
</evidence>
<feature type="region of interest" description="Disordered" evidence="10">
    <location>
        <begin position="42"/>
        <end position="75"/>
    </location>
</feature>
<dbReference type="PRINTS" id="PR00320">
    <property type="entry name" value="GPROTEINBRPT"/>
</dbReference>
<sequence>MADTGNPTYASLAPANPTIINGMANVDLPMMPIAESGGIGSNGHLPNINSPASNSNVSDLPSPQTPASDVKPDGYTDMDKSTMIAVIQFLKRGNLKVTEDILRKECGFFEPVDLNGATGALGEEGEVLAAYKTEGNPAEYLDAYKALLAFVEKSLDAYKHEVSGVLYPVLAHMYLELIYNGHRSEAQELLGACAGVQETHHQEDLRNISLVTTRAQMAGQPLLNTLLSGEYTTRMSRDSLAHLKRFLADRSSGPVPRIIQDRLHIDLYDGQPRNRHQVLATQGSITGEAPRSANKSKIYFGLLKEPELQSLINEEEEEDDVDKPKKKKPKKDALQKSKKNDPNAPPSNRIPLPELRDQDKVEKSRIYRDSLRRVALGRDTLPSACFYSFVNAAHNVCSVDICDDSSLLAYGTSESTVIVQSITPAKLKAMKPAEHLTDIDKDSEDVLVRMLEDRSAETQRLLLGHSGAVNSLCISPDRSLLLSAGNDGTIRLWSLQTWTCVVILRGHVYPVWSVQFSPHGYYFVSGGHDRTARLWSTDQHQPLRIFAGHYSDVDVLEFHPNSNYVATGSSDRTVRLWDCSTGNCVRMLTGHKGPVTVLRFSPCGRYLASGSTDCKLLVWDMAAHGTILATLSGHSQTLYTLAFSREGTLLTSGGLDCALKVWDFAKVTEEGREDDVTNTSAPLEDKSLLLTTFTTKQTPILFLHFTRRNVLLAAGPYNG</sequence>
<dbReference type="GO" id="GO:0003743">
    <property type="term" value="F:translation initiation factor activity"/>
    <property type="evidence" value="ECO:0007669"/>
    <property type="project" value="UniProtKB-KW"/>
</dbReference>
<protein>
    <recommendedName>
        <fullName evidence="8">Transcription initiation factor TFIID subunit 5</fullName>
    </recommendedName>
</protein>
<dbReference type="PANTHER" id="PTHR19879:SF1">
    <property type="entry name" value="CANNONBALL-RELATED"/>
    <property type="match status" value="1"/>
</dbReference>